<evidence type="ECO:0000313" key="3">
    <source>
        <dbReference type="Proteomes" id="UP000198680"/>
    </source>
</evidence>
<evidence type="ECO:0000313" key="2">
    <source>
        <dbReference type="EMBL" id="SDN35182.1"/>
    </source>
</evidence>
<dbReference type="AlphaFoldDB" id="A0A1H0ANM7"/>
<reference evidence="3" key="1">
    <citation type="submission" date="2016-10" db="EMBL/GenBank/DDBJ databases">
        <authorList>
            <person name="Varghese N."/>
            <person name="Submissions S."/>
        </authorList>
    </citation>
    <scope>NUCLEOTIDE SEQUENCE [LARGE SCALE GENOMIC DNA]</scope>
    <source>
        <strain evidence="3">DSM 45419</strain>
    </source>
</reference>
<protein>
    <submittedName>
        <fullName evidence="2">Uncharacterized protein</fullName>
    </submittedName>
</protein>
<dbReference type="STRING" id="1137991.SAMN05660642_04640"/>
<organism evidence="2 3">
    <name type="scientific">Geodermatophilus siccatus</name>
    <dbReference type="NCBI Taxonomy" id="1137991"/>
    <lineage>
        <taxon>Bacteria</taxon>
        <taxon>Bacillati</taxon>
        <taxon>Actinomycetota</taxon>
        <taxon>Actinomycetes</taxon>
        <taxon>Geodermatophilales</taxon>
        <taxon>Geodermatophilaceae</taxon>
        <taxon>Geodermatophilus</taxon>
    </lineage>
</organism>
<feature type="region of interest" description="Disordered" evidence="1">
    <location>
        <begin position="197"/>
        <end position="225"/>
    </location>
</feature>
<sequence length="283" mass="30192">MTAPTATPVRYTTDRIDGTWAVLRVTDAGREPVAECSSREWARPEAHRRNEEAARRAHGEQDAALAAEAAGDLEVEATEPEPAPVEEAPVEEAPVVEAPAAPVERVAIPKHLRSTLARVSVGDRLVTELDEHGRAVSCRFTDGTVRTVAEVTTRKATGNEMPGTLYVLVFEDGTVTEERYGTTSHYRAEVLEQVAPAAESTEAPAPKAPKAKKPAAPKVATEPSRAGKLVKGSRLVLWNVGVVTVDGASKMGAGRLEVAYLDADGEPGVREMWSSTNVRVATA</sequence>
<feature type="region of interest" description="Disordered" evidence="1">
    <location>
        <begin position="31"/>
        <end position="68"/>
    </location>
</feature>
<dbReference type="Proteomes" id="UP000198680">
    <property type="component" value="Unassembled WGS sequence"/>
</dbReference>
<keyword evidence="3" id="KW-1185">Reference proteome</keyword>
<accession>A0A1H0ANM7</accession>
<dbReference type="RefSeq" id="WP_091223864.1">
    <property type="nucleotide sequence ID" value="NZ_FNHE01000017.1"/>
</dbReference>
<evidence type="ECO:0000256" key="1">
    <source>
        <dbReference type="SAM" id="MobiDB-lite"/>
    </source>
</evidence>
<dbReference type="EMBL" id="FNHE01000017">
    <property type="protein sequence ID" value="SDN35182.1"/>
    <property type="molecule type" value="Genomic_DNA"/>
</dbReference>
<name>A0A1H0ANM7_9ACTN</name>
<gene>
    <name evidence="2" type="ORF">SAMN05660642_04640</name>
</gene>
<proteinExistence type="predicted"/>
<feature type="compositionally biased region" description="Basic and acidic residues" evidence="1">
    <location>
        <begin position="31"/>
        <end position="61"/>
    </location>
</feature>